<dbReference type="Proteomes" id="UP000076761">
    <property type="component" value="Unassembled WGS sequence"/>
</dbReference>
<feature type="domain" description="F-box" evidence="2">
    <location>
        <begin position="43"/>
        <end position="99"/>
    </location>
</feature>
<sequence>MSHAATLRELELERKALDELIKQRINELSQLRTQRNNHAPIFKLPPEVLTYIFHICSYLEPFSIPSPYSMASTPWFKVTHVCKHWREVALNCASLWHYIEFVSPKWTAEMLKRSKNAAIVVKADLTYRTPNFASIVQQALEHVHRIKELDLVAPQQTLCRLAGTLTRPAPHLESLRLSSQRLSAYLDTIYRVPDSLFKSTAPRLRRLELVNCEIDWNSSFLTNLTHLHLDKASANDPGRPMMSQFLKVLSNTPHLQSLRLKHSTPLDPENAAGDIDRVDLMSLSKVVINDRPENTAGLLNRLNMPHDVKLKLDCKATPGTEDGFEQVLAVVKSYRLRDVHDRTHLESLRIMIEYGSLQVIGGSMKETVIPTVAALYPTLPAANPQIDVILTWPGGPKNERTKSILSLVSDSLDLHDVQSLHVYSSEPVPIDSWLATFTKLTSLKSLKMGGYRCSTLIECLGKSTPVGQTQYESARVIFPELRTIAMNDVDFSERLAENMEVDVFSAFRDWLEFRMLRDVPVKEINLANCMSISEHKVAELQQRIVGMVSWDGIDRELSSDDDSFDDFYYAGPYGNPLEWAPEDDDMDMDLNVDDVEAIFGFPF</sequence>
<evidence type="ECO:0000256" key="1">
    <source>
        <dbReference type="SAM" id="Coils"/>
    </source>
</evidence>
<dbReference type="Gene3D" id="1.20.1280.50">
    <property type="match status" value="1"/>
</dbReference>
<dbReference type="SUPFAM" id="SSF52047">
    <property type="entry name" value="RNI-like"/>
    <property type="match status" value="1"/>
</dbReference>
<evidence type="ECO:0000313" key="3">
    <source>
        <dbReference type="EMBL" id="KZT26651.1"/>
    </source>
</evidence>
<dbReference type="AlphaFoldDB" id="A0A165TGZ1"/>
<keyword evidence="4" id="KW-1185">Reference proteome</keyword>
<evidence type="ECO:0000313" key="4">
    <source>
        <dbReference type="Proteomes" id="UP000076761"/>
    </source>
</evidence>
<dbReference type="EMBL" id="KV425565">
    <property type="protein sequence ID" value="KZT26651.1"/>
    <property type="molecule type" value="Genomic_DNA"/>
</dbReference>
<keyword evidence="1" id="KW-0175">Coiled coil</keyword>
<protein>
    <recommendedName>
        <fullName evidence="2">F-box domain-containing protein</fullName>
    </recommendedName>
</protein>
<accession>A0A165TGZ1</accession>
<evidence type="ECO:0000259" key="2">
    <source>
        <dbReference type="Pfam" id="PF12937"/>
    </source>
</evidence>
<dbReference type="PANTHER" id="PTHR31639">
    <property type="entry name" value="F-BOX PROTEIN-LIKE"/>
    <property type="match status" value="1"/>
</dbReference>
<dbReference type="OrthoDB" id="2884925at2759"/>
<dbReference type="InterPro" id="IPR032675">
    <property type="entry name" value="LRR_dom_sf"/>
</dbReference>
<dbReference type="Gene3D" id="3.80.10.10">
    <property type="entry name" value="Ribonuclease Inhibitor"/>
    <property type="match status" value="1"/>
</dbReference>
<dbReference type="InParanoid" id="A0A165TGZ1"/>
<dbReference type="InterPro" id="IPR001810">
    <property type="entry name" value="F-box_dom"/>
</dbReference>
<feature type="coiled-coil region" evidence="1">
    <location>
        <begin position="7"/>
        <end position="34"/>
    </location>
</feature>
<organism evidence="3 4">
    <name type="scientific">Neolentinus lepideus HHB14362 ss-1</name>
    <dbReference type="NCBI Taxonomy" id="1314782"/>
    <lineage>
        <taxon>Eukaryota</taxon>
        <taxon>Fungi</taxon>
        <taxon>Dikarya</taxon>
        <taxon>Basidiomycota</taxon>
        <taxon>Agaricomycotina</taxon>
        <taxon>Agaricomycetes</taxon>
        <taxon>Gloeophyllales</taxon>
        <taxon>Gloeophyllaceae</taxon>
        <taxon>Neolentinus</taxon>
    </lineage>
</organism>
<gene>
    <name evidence="3" type="ORF">NEOLEDRAFT_198264</name>
</gene>
<name>A0A165TGZ1_9AGAM</name>
<dbReference type="STRING" id="1314782.A0A165TGZ1"/>
<dbReference type="Pfam" id="PF12937">
    <property type="entry name" value="F-box-like"/>
    <property type="match status" value="1"/>
</dbReference>
<dbReference type="PANTHER" id="PTHR31639:SF256">
    <property type="entry name" value="OS07G0242900 PROTEIN"/>
    <property type="match status" value="1"/>
</dbReference>
<proteinExistence type="predicted"/>
<reference evidence="3 4" key="1">
    <citation type="journal article" date="2016" name="Mol. Biol. Evol.">
        <title>Comparative Genomics of Early-Diverging Mushroom-Forming Fungi Provides Insights into the Origins of Lignocellulose Decay Capabilities.</title>
        <authorList>
            <person name="Nagy L.G."/>
            <person name="Riley R."/>
            <person name="Tritt A."/>
            <person name="Adam C."/>
            <person name="Daum C."/>
            <person name="Floudas D."/>
            <person name="Sun H."/>
            <person name="Yadav J.S."/>
            <person name="Pangilinan J."/>
            <person name="Larsson K.H."/>
            <person name="Matsuura K."/>
            <person name="Barry K."/>
            <person name="Labutti K."/>
            <person name="Kuo R."/>
            <person name="Ohm R.A."/>
            <person name="Bhattacharya S.S."/>
            <person name="Shirouzu T."/>
            <person name="Yoshinaga Y."/>
            <person name="Martin F.M."/>
            <person name="Grigoriev I.V."/>
            <person name="Hibbett D.S."/>
        </authorList>
    </citation>
    <scope>NUCLEOTIDE SEQUENCE [LARGE SCALE GENOMIC DNA]</scope>
    <source>
        <strain evidence="3 4">HHB14362 ss-1</strain>
    </source>
</reference>